<reference evidence="2" key="1">
    <citation type="submission" date="2013-07" db="EMBL/GenBank/DDBJ databases">
        <authorList>
            <person name="McIlroy S."/>
        </authorList>
    </citation>
    <scope>NUCLEOTIDE SEQUENCE [LARGE SCALE GENOMIC DNA]</scope>
    <source>
        <strain evidence="2">Run_A_D11</strain>
    </source>
</reference>
<keyword evidence="3" id="KW-1185">Reference proteome</keyword>
<dbReference type="RefSeq" id="WP_048671659.1">
    <property type="nucleotide sequence ID" value="NZ_CBTJ020000029.1"/>
</dbReference>
<name>W6M8G9_9GAMM</name>
<reference evidence="2" key="2">
    <citation type="submission" date="2014-03" db="EMBL/GenBank/DDBJ databases">
        <title>Candidatus Competibacter-lineage genomes retrieved from metagenomes reveal functional metabolic diversity.</title>
        <authorList>
            <person name="McIlroy S.J."/>
            <person name="Albertsen M."/>
            <person name="Andresen E.K."/>
            <person name="Saunders A.M."/>
            <person name="Kristiansen R."/>
            <person name="Stokholm-Bjerregaard M."/>
            <person name="Nielsen K.L."/>
            <person name="Nielsen P.H."/>
        </authorList>
    </citation>
    <scope>NUCLEOTIDE SEQUENCE</scope>
    <source>
        <strain evidence="2">Run_A_D11</strain>
    </source>
</reference>
<proteinExistence type="predicted"/>
<dbReference type="OrthoDB" id="9798884at2"/>
<gene>
    <name evidence="2" type="ORF">BN873_230010</name>
</gene>
<dbReference type="PANTHER" id="PTHR12277:SF81">
    <property type="entry name" value="PROTEIN ABHD13"/>
    <property type="match status" value="1"/>
</dbReference>
<evidence type="ECO:0000313" key="3">
    <source>
        <dbReference type="Proteomes" id="UP000035760"/>
    </source>
</evidence>
<dbReference type="EMBL" id="CBTJ020000029">
    <property type="protein sequence ID" value="CDI01995.1"/>
    <property type="molecule type" value="Genomic_DNA"/>
</dbReference>
<dbReference type="AlphaFoldDB" id="W6M8G9"/>
<dbReference type="STRING" id="1400863.BN873_230010"/>
<evidence type="ECO:0000259" key="1">
    <source>
        <dbReference type="Pfam" id="PF12146"/>
    </source>
</evidence>
<organism evidence="2 3">
    <name type="scientific">Candidatus Competibacter denitrificans Run_A_D11</name>
    <dbReference type="NCBI Taxonomy" id="1400863"/>
    <lineage>
        <taxon>Bacteria</taxon>
        <taxon>Pseudomonadati</taxon>
        <taxon>Pseudomonadota</taxon>
        <taxon>Gammaproteobacteria</taxon>
        <taxon>Candidatus Competibacteraceae</taxon>
        <taxon>Candidatus Competibacter</taxon>
    </lineage>
</organism>
<dbReference type="InterPro" id="IPR029058">
    <property type="entry name" value="AB_hydrolase_fold"/>
</dbReference>
<dbReference type="PANTHER" id="PTHR12277">
    <property type="entry name" value="ALPHA/BETA HYDROLASE DOMAIN-CONTAINING PROTEIN"/>
    <property type="match status" value="1"/>
</dbReference>
<dbReference type="SUPFAM" id="SSF53474">
    <property type="entry name" value="alpha/beta-Hydrolases"/>
    <property type="match status" value="1"/>
</dbReference>
<comment type="caution">
    <text evidence="2">The sequence shown here is derived from an EMBL/GenBank/DDBJ whole genome shotgun (WGS) entry which is preliminary data.</text>
</comment>
<accession>W6M8G9</accession>
<sequence>MRRALAIIATLLLVAGGLFMALLNVGEKLIYFPQPLTPTAGQAILARHPQALEVTLTTSDGVQLHGWHLPAGTGSARPLVLYFGGNAEEVSWMLEFGSVFAGWDLGLMNYRGYGLSSGHPSERALLGDALAVYDHFIRRPTIDPARVVVIGRSLGSGVASHLVSQRPVRGVLLVTPFASITEVAQDFYPFLPVRTVLGDLYDSATLAPKLTVPLRMIVAGRDEVIAARHSERLFTLWAGPKERVTIASAGHNDLQGYREYWQAIQEFLQRQ</sequence>
<dbReference type="Pfam" id="PF12146">
    <property type="entry name" value="Hydrolase_4"/>
    <property type="match status" value="1"/>
</dbReference>
<dbReference type="InterPro" id="IPR022742">
    <property type="entry name" value="Hydrolase_4"/>
</dbReference>
<evidence type="ECO:0000313" key="2">
    <source>
        <dbReference type="EMBL" id="CDI01995.1"/>
    </source>
</evidence>
<dbReference type="Proteomes" id="UP000035760">
    <property type="component" value="Unassembled WGS sequence"/>
</dbReference>
<feature type="domain" description="Serine aminopeptidase S33" evidence="1">
    <location>
        <begin position="75"/>
        <end position="187"/>
    </location>
</feature>
<protein>
    <recommendedName>
        <fullName evidence="1">Serine aminopeptidase S33 domain-containing protein</fullName>
    </recommendedName>
</protein>
<dbReference type="Gene3D" id="3.40.50.1820">
    <property type="entry name" value="alpha/beta hydrolase"/>
    <property type="match status" value="1"/>
</dbReference>